<dbReference type="PROSITE" id="PS50887">
    <property type="entry name" value="GGDEF"/>
    <property type="match status" value="1"/>
</dbReference>
<dbReference type="InterPro" id="IPR043128">
    <property type="entry name" value="Rev_trsase/Diguanyl_cyclase"/>
</dbReference>
<dbReference type="SUPFAM" id="SSF52172">
    <property type="entry name" value="CheY-like"/>
    <property type="match status" value="1"/>
</dbReference>
<feature type="modified residue" description="4-aspartylphosphate" evidence="3">
    <location>
        <position position="57"/>
    </location>
</feature>
<dbReference type="PROSITE" id="PS50110">
    <property type="entry name" value="RESPONSE_REGULATORY"/>
    <property type="match status" value="1"/>
</dbReference>
<dbReference type="AlphaFoldDB" id="A0AAW5KHX3"/>
<dbReference type="InterPro" id="IPR001789">
    <property type="entry name" value="Sig_transdc_resp-reg_receiver"/>
</dbReference>
<evidence type="ECO:0000313" key="6">
    <source>
        <dbReference type="EMBL" id="MCQ4950534.1"/>
    </source>
</evidence>
<keyword evidence="6" id="KW-0548">Nucleotidyltransferase</keyword>
<keyword evidence="6" id="KW-0808">Transferase</keyword>
<dbReference type="InterPro" id="IPR029787">
    <property type="entry name" value="Nucleotide_cyclase"/>
</dbReference>
<protein>
    <recommendedName>
        <fullName evidence="1">Stage 0 sporulation protein A homolog</fullName>
    </recommendedName>
</protein>
<dbReference type="GO" id="GO:0052621">
    <property type="term" value="F:diguanylate cyclase activity"/>
    <property type="evidence" value="ECO:0007669"/>
    <property type="project" value="TreeGrafter"/>
</dbReference>
<dbReference type="PANTHER" id="PTHR45138:SF9">
    <property type="entry name" value="DIGUANYLATE CYCLASE DGCM-RELATED"/>
    <property type="match status" value="1"/>
</dbReference>
<dbReference type="CDD" id="cd01949">
    <property type="entry name" value="GGDEF"/>
    <property type="match status" value="1"/>
</dbReference>
<dbReference type="GO" id="GO:0005886">
    <property type="term" value="C:plasma membrane"/>
    <property type="evidence" value="ECO:0007669"/>
    <property type="project" value="TreeGrafter"/>
</dbReference>
<dbReference type="InterPro" id="IPR050469">
    <property type="entry name" value="Diguanylate_Cyclase"/>
</dbReference>
<dbReference type="GO" id="GO:0000160">
    <property type="term" value="P:phosphorelay signal transduction system"/>
    <property type="evidence" value="ECO:0007669"/>
    <property type="project" value="InterPro"/>
</dbReference>
<name>A0AAW5KHX3_9FIRM</name>
<accession>A0AAW5KHX3</accession>
<dbReference type="NCBIfam" id="TIGR00254">
    <property type="entry name" value="GGDEF"/>
    <property type="match status" value="1"/>
</dbReference>
<dbReference type="Pfam" id="PF00990">
    <property type="entry name" value="GGDEF"/>
    <property type="match status" value="1"/>
</dbReference>
<comment type="caution">
    <text evidence="6">The sequence shown here is derived from an EMBL/GenBank/DDBJ whole genome shotgun (WGS) entry which is preliminary data.</text>
</comment>
<feature type="domain" description="Response regulatory" evidence="4">
    <location>
        <begin position="8"/>
        <end position="123"/>
    </location>
</feature>
<evidence type="ECO:0000256" key="2">
    <source>
        <dbReference type="ARBA" id="ARBA00024867"/>
    </source>
</evidence>
<comment type="function">
    <text evidence="2">May play the central regulatory role in sporulation. It may be an element of the effector pathway responsible for the activation of sporulation genes in response to nutritional stress. Spo0A may act in concert with spo0H (a sigma factor) to control the expression of some genes that are critical to the sporulation process.</text>
</comment>
<reference evidence="6" key="1">
    <citation type="submission" date="2022-06" db="EMBL/GenBank/DDBJ databases">
        <title>Isolation of gut microbiota from human fecal samples.</title>
        <authorList>
            <person name="Pamer E.G."/>
            <person name="Barat B."/>
            <person name="Waligurski E."/>
            <person name="Medina S."/>
            <person name="Paddock L."/>
            <person name="Mostad J."/>
        </authorList>
    </citation>
    <scope>NUCLEOTIDE SEQUENCE</scope>
    <source>
        <strain evidence="6">DFI.7.96</strain>
    </source>
</reference>
<feature type="domain" description="GGDEF" evidence="5">
    <location>
        <begin position="177"/>
        <end position="308"/>
    </location>
</feature>
<dbReference type="CDD" id="cd17574">
    <property type="entry name" value="REC_OmpR"/>
    <property type="match status" value="1"/>
</dbReference>
<dbReference type="RefSeq" id="WP_185916656.1">
    <property type="nucleotide sequence ID" value="NZ_JACMSD010000010.1"/>
</dbReference>
<organism evidence="6 7">
    <name type="scientific">Bittarella massiliensis</name>
    <name type="common">ex Durand et al. 2017</name>
    <dbReference type="NCBI Taxonomy" id="1720313"/>
    <lineage>
        <taxon>Bacteria</taxon>
        <taxon>Bacillati</taxon>
        <taxon>Bacillota</taxon>
        <taxon>Clostridia</taxon>
        <taxon>Eubacteriales</taxon>
        <taxon>Oscillospiraceae</taxon>
        <taxon>Bittarella (ex Durand et al. 2017)</taxon>
    </lineage>
</organism>
<dbReference type="PANTHER" id="PTHR45138">
    <property type="entry name" value="REGULATORY COMPONENTS OF SENSORY TRANSDUCTION SYSTEM"/>
    <property type="match status" value="1"/>
</dbReference>
<evidence type="ECO:0000313" key="7">
    <source>
        <dbReference type="Proteomes" id="UP001205063"/>
    </source>
</evidence>
<gene>
    <name evidence="6" type="ORF">NE646_12790</name>
</gene>
<dbReference type="Proteomes" id="UP001205063">
    <property type="component" value="Unassembled WGS sequence"/>
</dbReference>
<dbReference type="SMART" id="SM00267">
    <property type="entry name" value="GGDEF"/>
    <property type="match status" value="1"/>
</dbReference>
<dbReference type="SMART" id="SM00448">
    <property type="entry name" value="REC"/>
    <property type="match status" value="1"/>
</dbReference>
<dbReference type="InterPro" id="IPR011006">
    <property type="entry name" value="CheY-like_superfamily"/>
</dbReference>
<dbReference type="EMBL" id="JANGAB010000010">
    <property type="protein sequence ID" value="MCQ4950534.1"/>
    <property type="molecule type" value="Genomic_DNA"/>
</dbReference>
<evidence type="ECO:0000259" key="5">
    <source>
        <dbReference type="PROSITE" id="PS50887"/>
    </source>
</evidence>
<keyword evidence="3" id="KW-0597">Phosphoprotein</keyword>
<evidence type="ECO:0000259" key="4">
    <source>
        <dbReference type="PROSITE" id="PS50110"/>
    </source>
</evidence>
<dbReference type="SUPFAM" id="SSF55073">
    <property type="entry name" value="Nucleotide cyclase"/>
    <property type="match status" value="1"/>
</dbReference>
<dbReference type="GO" id="GO:0043709">
    <property type="term" value="P:cell adhesion involved in single-species biofilm formation"/>
    <property type="evidence" value="ECO:0007669"/>
    <property type="project" value="TreeGrafter"/>
</dbReference>
<proteinExistence type="predicted"/>
<dbReference type="InterPro" id="IPR000160">
    <property type="entry name" value="GGDEF_dom"/>
</dbReference>
<dbReference type="Gene3D" id="3.30.70.270">
    <property type="match status" value="1"/>
</dbReference>
<evidence type="ECO:0000256" key="1">
    <source>
        <dbReference type="ARBA" id="ARBA00018672"/>
    </source>
</evidence>
<sequence>MKMRKQRTVLAVDDSLMVCEQIKTALKNEDLELHVAHSGQEALDRMEECCPDLILLDIILPDMEGYELFGKIKERDRNSAAIVFITSKDGEQDVIRGFSMGASDYIKKPFRMEEMKSRVLAHLDTKCQRDELALLNEELRANMEKLNTMVYRDELTGLYNRHYLSEKVAQDLAESDRQDALIMVDVDNFKRINDSYGHDAGDTVLVCLSSIMEGLCRRHKVARWGGEEFLIVLLGAGKEEALELAEQIRSEIADFPIVYNDVTFFCTVTMGLCAYRRDLSFKQNVECADHALYCGKKSGKNCTVWNSDCEG</sequence>
<dbReference type="GO" id="GO:1902201">
    <property type="term" value="P:negative regulation of bacterial-type flagellum-dependent cell motility"/>
    <property type="evidence" value="ECO:0007669"/>
    <property type="project" value="TreeGrafter"/>
</dbReference>
<dbReference type="FunFam" id="3.30.70.270:FF:000001">
    <property type="entry name" value="Diguanylate cyclase domain protein"/>
    <property type="match status" value="1"/>
</dbReference>
<dbReference type="Gene3D" id="3.40.50.2300">
    <property type="match status" value="1"/>
</dbReference>
<dbReference type="Pfam" id="PF00072">
    <property type="entry name" value="Response_reg"/>
    <property type="match status" value="1"/>
</dbReference>
<evidence type="ECO:0000256" key="3">
    <source>
        <dbReference type="PROSITE-ProRule" id="PRU00169"/>
    </source>
</evidence>